<reference evidence="3 4" key="1">
    <citation type="journal article" date="2016" name="Sci. Rep.">
        <title>The genome sequence of the outbreeding globe artichoke constructed de novo incorporating a phase-aware low-pass sequencing strategy of F1 progeny.</title>
        <authorList>
            <person name="Scaglione D."/>
            <person name="Reyes-Chin-Wo S."/>
            <person name="Acquadro A."/>
            <person name="Froenicke L."/>
            <person name="Portis E."/>
            <person name="Beitel C."/>
            <person name="Tirone M."/>
            <person name="Mauro R."/>
            <person name="Lo Monaco A."/>
            <person name="Mauromicale G."/>
            <person name="Faccioli P."/>
            <person name="Cattivelli L."/>
            <person name="Rieseberg L."/>
            <person name="Michelmore R."/>
            <person name="Lanteri S."/>
        </authorList>
    </citation>
    <scope>NUCLEOTIDE SEQUENCE [LARGE SCALE GENOMIC DNA]</scope>
    <source>
        <strain evidence="3">2C</strain>
    </source>
</reference>
<evidence type="ECO:0000313" key="3">
    <source>
        <dbReference type="EMBL" id="KVH93892.1"/>
    </source>
</evidence>
<dbReference type="Proteomes" id="UP000243975">
    <property type="component" value="Unassembled WGS sequence"/>
</dbReference>
<evidence type="ECO:0000259" key="2">
    <source>
        <dbReference type="Pfam" id="PF01048"/>
    </source>
</evidence>
<dbReference type="SUPFAM" id="SSF53167">
    <property type="entry name" value="Purine and uridine phosphorylases"/>
    <property type="match status" value="1"/>
</dbReference>
<dbReference type="Gramene" id="KVH93892">
    <property type="protein sequence ID" value="KVH93892"/>
    <property type="gene ID" value="Ccrd_004062"/>
</dbReference>
<name>A0A118JVD0_CYNCS</name>
<evidence type="ECO:0000313" key="4">
    <source>
        <dbReference type="Proteomes" id="UP000243975"/>
    </source>
</evidence>
<dbReference type="CDD" id="cd09008">
    <property type="entry name" value="MTAN"/>
    <property type="match status" value="1"/>
</dbReference>
<dbReference type="PANTHER" id="PTHR21234">
    <property type="entry name" value="PURINE NUCLEOSIDE PHOSPHORYLASE"/>
    <property type="match status" value="1"/>
</dbReference>
<keyword evidence="4" id="KW-1185">Reference proteome</keyword>
<dbReference type="EMBL" id="LEKV01004587">
    <property type="protein sequence ID" value="KVH93892.1"/>
    <property type="molecule type" value="Genomic_DNA"/>
</dbReference>
<sequence>MMRVFLIFGWFLCFLVNKGEGMISKSLLKEIDSVNEGGPYIGIVVPNAFEMNPLLQSSSFVANQKRPYLDVSGRRFRLGTLEDQKIIIVMTGLGMLNAGITTQLLLSLFNVKGVLHFGIAGNANTELEVGDVAIPKFWAHMGLWSWQRYGEGPESELPLESNGDYTRTIGYLKFSDYNNDTTTKEKRHKDNLLNRVWYQPEEVFPIDTYPESRQHAFWVPVDKHYFSLSKQLEGMKLEKCINATTCLPRAPKVARVERGVSANVFIDNGAYRKFLSTKFNVTPIDMESAAVALICHQQKIPFIAIRALSDLAGGGSAISNEASSFAPLAAQNAVAALIKL</sequence>
<feature type="non-terminal residue" evidence="3">
    <location>
        <position position="340"/>
    </location>
</feature>
<dbReference type="STRING" id="59895.A0A118JVD0"/>
<proteinExistence type="predicted"/>
<feature type="signal peptide" evidence="1">
    <location>
        <begin position="1"/>
        <end position="21"/>
    </location>
</feature>
<dbReference type="Pfam" id="PF01048">
    <property type="entry name" value="PNP_UDP_1"/>
    <property type="match status" value="1"/>
</dbReference>
<keyword evidence="1" id="KW-0732">Signal</keyword>
<dbReference type="PANTHER" id="PTHR21234:SF42">
    <property type="entry name" value="PHOSPHORYLASE SUPERFAMILY PROTEIN"/>
    <property type="match status" value="1"/>
</dbReference>
<dbReference type="InterPro" id="IPR035994">
    <property type="entry name" value="Nucleoside_phosphorylase_sf"/>
</dbReference>
<dbReference type="Gene3D" id="3.40.50.1580">
    <property type="entry name" value="Nucleoside phosphorylase domain"/>
    <property type="match status" value="1"/>
</dbReference>
<feature type="chain" id="PRO_5007159730" description="Nucleoside phosphorylase domain-containing protein" evidence="1">
    <location>
        <begin position="22"/>
        <end position="340"/>
    </location>
</feature>
<gene>
    <name evidence="3" type="ORF">Ccrd_004062</name>
</gene>
<dbReference type="GO" id="GO:0003824">
    <property type="term" value="F:catalytic activity"/>
    <property type="evidence" value="ECO:0007669"/>
    <property type="project" value="InterPro"/>
</dbReference>
<dbReference type="GO" id="GO:0009116">
    <property type="term" value="P:nucleoside metabolic process"/>
    <property type="evidence" value="ECO:0007669"/>
    <property type="project" value="InterPro"/>
</dbReference>
<protein>
    <recommendedName>
        <fullName evidence="2">Nucleoside phosphorylase domain-containing protein</fullName>
    </recommendedName>
</protein>
<dbReference type="OMA" id="WVPVDKH"/>
<dbReference type="AlphaFoldDB" id="A0A118JVD0"/>
<organism evidence="3 4">
    <name type="scientific">Cynara cardunculus var. scolymus</name>
    <name type="common">Globe artichoke</name>
    <name type="synonym">Cynara scolymus</name>
    <dbReference type="NCBI Taxonomy" id="59895"/>
    <lineage>
        <taxon>Eukaryota</taxon>
        <taxon>Viridiplantae</taxon>
        <taxon>Streptophyta</taxon>
        <taxon>Embryophyta</taxon>
        <taxon>Tracheophyta</taxon>
        <taxon>Spermatophyta</taxon>
        <taxon>Magnoliopsida</taxon>
        <taxon>eudicotyledons</taxon>
        <taxon>Gunneridae</taxon>
        <taxon>Pentapetalae</taxon>
        <taxon>asterids</taxon>
        <taxon>campanulids</taxon>
        <taxon>Asterales</taxon>
        <taxon>Asteraceae</taxon>
        <taxon>Carduoideae</taxon>
        <taxon>Cardueae</taxon>
        <taxon>Carduinae</taxon>
        <taxon>Cynara</taxon>
    </lineage>
</organism>
<evidence type="ECO:0000256" key="1">
    <source>
        <dbReference type="SAM" id="SignalP"/>
    </source>
</evidence>
<dbReference type="InterPro" id="IPR000845">
    <property type="entry name" value="Nucleoside_phosphorylase_d"/>
</dbReference>
<comment type="caution">
    <text evidence="3">The sequence shown here is derived from an EMBL/GenBank/DDBJ whole genome shotgun (WGS) entry which is preliminary data.</text>
</comment>
<accession>A0A118JVD0</accession>
<feature type="domain" description="Nucleoside phosphorylase" evidence="2">
    <location>
        <begin position="41"/>
        <end position="337"/>
    </location>
</feature>